<evidence type="ECO:0000256" key="1">
    <source>
        <dbReference type="SAM" id="MobiDB-lite"/>
    </source>
</evidence>
<feature type="compositionally biased region" description="Low complexity" evidence="1">
    <location>
        <begin position="36"/>
        <end position="57"/>
    </location>
</feature>
<feature type="compositionally biased region" description="Basic and acidic residues" evidence="1">
    <location>
        <begin position="22"/>
        <end position="35"/>
    </location>
</feature>
<sequence length="182" mass="18789">MTIRSPRYALLVLGLAVACGGDPKKPATPDAKSPEAKPVAEAAKPAEPAKTADAAPAGDKIKLVDGPGDDRFALRITPPADAAVGREGVVTVAAVPQGPWHINLDFPTKLALSAPEGVTLPKAELAKADAAKLDEKSAEFAVKFTPTSAGDKAFTGEFKFAVCQDEACSPVTQKVDFKVAVK</sequence>
<dbReference type="STRING" id="54.SAMN02745121_01624"/>
<keyword evidence="3" id="KW-1185">Reference proteome</keyword>
<proteinExistence type="predicted"/>
<reference evidence="3" key="1">
    <citation type="submission" date="2016-10" db="EMBL/GenBank/DDBJ databases">
        <authorList>
            <person name="Varghese N."/>
            <person name="Submissions S."/>
        </authorList>
    </citation>
    <scope>NUCLEOTIDE SEQUENCE [LARGE SCALE GENOMIC DNA]</scope>
    <source>
        <strain evidence="3">ATCC 25963</strain>
    </source>
</reference>
<organism evidence="2 3">
    <name type="scientific">Nannocystis exedens</name>
    <dbReference type="NCBI Taxonomy" id="54"/>
    <lineage>
        <taxon>Bacteria</taxon>
        <taxon>Pseudomonadati</taxon>
        <taxon>Myxococcota</taxon>
        <taxon>Polyangia</taxon>
        <taxon>Nannocystales</taxon>
        <taxon>Nannocystaceae</taxon>
        <taxon>Nannocystis</taxon>
    </lineage>
</organism>
<gene>
    <name evidence="2" type="ORF">SAMN02745121_01624</name>
</gene>
<evidence type="ECO:0008006" key="4">
    <source>
        <dbReference type="Google" id="ProtNLM"/>
    </source>
</evidence>
<name>A0A1I1V8U4_9BACT</name>
<dbReference type="AlphaFoldDB" id="A0A1I1V8U4"/>
<dbReference type="OrthoDB" id="5517573at2"/>
<dbReference type="RefSeq" id="WP_096330392.1">
    <property type="nucleotide sequence ID" value="NZ_FOMX01000004.1"/>
</dbReference>
<evidence type="ECO:0000313" key="2">
    <source>
        <dbReference type="EMBL" id="SFD79314.1"/>
    </source>
</evidence>
<dbReference type="Proteomes" id="UP000199400">
    <property type="component" value="Unassembled WGS sequence"/>
</dbReference>
<dbReference type="EMBL" id="FOMX01000004">
    <property type="protein sequence ID" value="SFD79314.1"/>
    <property type="molecule type" value="Genomic_DNA"/>
</dbReference>
<feature type="region of interest" description="Disordered" evidence="1">
    <location>
        <begin position="22"/>
        <end position="61"/>
    </location>
</feature>
<evidence type="ECO:0000313" key="3">
    <source>
        <dbReference type="Proteomes" id="UP000199400"/>
    </source>
</evidence>
<accession>A0A1I1V8U4</accession>
<dbReference type="PROSITE" id="PS51257">
    <property type="entry name" value="PROKAR_LIPOPROTEIN"/>
    <property type="match status" value="1"/>
</dbReference>
<protein>
    <recommendedName>
        <fullName evidence="4">Disulphide bond corrector protein DsbC</fullName>
    </recommendedName>
</protein>